<evidence type="ECO:0000313" key="1">
    <source>
        <dbReference type="EMBL" id="AZZ51527.1"/>
    </source>
</evidence>
<dbReference type="Gene3D" id="2.160.10.10">
    <property type="entry name" value="Hexapeptide repeat proteins"/>
    <property type="match status" value="1"/>
</dbReference>
<dbReference type="PANTHER" id="PTHR13061">
    <property type="entry name" value="DYNACTIN SUBUNIT P25"/>
    <property type="match status" value="1"/>
</dbReference>
<reference evidence="1 2" key="1">
    <citation type="submission" date="2018-03" db="EMBL/GenBank/DDBJ databases">
        <title>Bacteriophage NCPPB3778 and a type I-E CRISPR drive the evolution of the US Biological Select Agent, Rathayibacter toxicus.</title>
        <authorList>
            <person name="Davis E.W.II."/>
            <person name="Tabima J.F."/>
            <person name="Weisberg A.J."/>
            <person name="Dantas Lopes L."/>
            <person name="Wiseman M.S."/>
            <person name="Wiseman M.S."/>
            <person name="Pupko T."/>
            <person name="Belcher M.S."/>
            <person name="Sechler A.J."/>
            <person name="Tancos M.A."/>
            <person name="Schroeder B.K."/>
            <person name="Murray T.D."/>
            <person name="Luster D.G."/>
            <person name="Schneider W.L."/>
            <person name="Rogers E."/>
            <person name="Andreote F.D."/>
            <person name="Grunwald N.J."/>
            <person name="Putnam M.L."/>
            <person name="Chang J.H."/>
        </authorList>
    </citation>
    <scope>NUCLEOTIDE SEQUENCE [LARGE SCALE GENOMIC DNA]</scope>
    <source>
        <strain evidence="1 2">DSM 15932</strain>
    </source>
</reference>
<proteinExistence type="predicted"/>
<gene>
    <name evidence="1" type="ORF">C1I64_05360</name>
</gene>
<dbReference type="InterPro" id="IPR047324">
    <property type="entry name" value="LbH_gamma_CA-like"/>
</dbReference>
<evidence type="ECO:0000313" key="2">
    <source>
        <dbReference type="Proteomes" id="UP000285317"/>
    </source>
</evidence>
<dbReference type="Pfam" id="PF00132">
    <property type="entry name" value="Hexapep"/>
    <property type="match status" value="1"/>
</dbReference>
<dbReference type="InterPro" id="IPR050484">
    <property type="entry name" value="Transf_Hexapept/Carb_Anhydrase"/>
</dbReference>
<dbReference type="AlphaFoldDB" id="A0A3T0SYI6"/>
<dbReference type="InterPro" id="IPR001451">
    <property type="entry name" value="Hexapep"/>
</dbReference>
<dbReference type="CDD" id="cd04645">
    <property type="entry name" value="LbH_gamma_CA_like"/>
    <property type="match status" value="1"/>
</dbReference>
<name>A0A3T0SYI6_9MICO</name>
<dbReference type="EMBL" id="CP028137">
    <property type="protein sequence ID" value="AZZ51527.1"/>
    <property type="molecule type" value="Genomic_DNA"/>
</dbReference>
<dbReference type="PANTHER" id="PTHR13061:SF29">
    <property type="entry name" value="GAMMA CARBONIC ANHYDRASE-LIKE 1, MITOCHONDRIAL-RELATED"/>
    <property type="match status" value="1"/>
</dbReference>
<dbReference type="Proteomes" id="UP000285317">
    <property type="component" value="Chromosome"/>
</dbReference>
<dbReference type="SUPFAM" id="SSF51161">
    <property type="entry name" value="Trimeric LpxA-like enzymes"/>
    <property type="match status" value="1"/>
</dbReference>
<dbReference type="KEGG" id="rfs:C1I64_05360"/>
<dbReference type="InterPro" id="IPR011004">
    <property type="entry name" value="Trimer_LpxA-like_sf"/>
</dbReference>
<protein>
    <submittedName>
        <fullName evidence="1">Gamma carbonic anhydrase family protein</fullName>
    </submittedName>
</protein>
<sequence>MAAGAHPDARLIALPGGSPVVADSAWVAPGATLVGAVELEEESSVWYGAVLRAERARIRIGRGSNLQDGVIVHVDEGFDATLGSGVSVGHNAVLHGCTLESDVLVGMNATVLNGAVIGSGSLVAAGAVVLEGTVVPPGSLVAGVPAKVRRELSEQERDGIRRNAASYLVLAELHRGAAGAGTD</sequence>
<dbReference type="RefSeq" id="WP_127886458.1">
    <property type="nucleotide sequence ID" value="NZ_CP028137.1"/>
</dbReference>
<accession>A0A3T0SYI6</accession>
<organism evidence="1 2">
    <name type="scientific">Rathayibacter festucae DSM 15932</name>
    <dbReference type="NCBI Taxonomy" id="1328866"/>
    <lineage>
        <taxon>Bacteria</taxon>
        <taxon>Bacillati</taxon>
        <taxon>Actinomycetota</taxon>
        <taxon>Actinomycetes</taxon>
        <taxon>Micrococcales</taxon>
        <taxon>Microbacteriaceae</taxon>
        <taxon>Rathayibacter</taxon>
    </lineage>
</organism>